<dbReference type="EMBL" id="PFWS01000011">
    <property type="protein sequence ID" value="PJA47559.1"/>
    <property type="molecule type" value="Genomic_DNA"/>
</dbReference>
<feature type="transmembrane region" description="Helical" evidence="7">
    <location>
        <begin position="189"/>
        <end position="213"/>
    </location>
</feature>
<dbReference type="GO" id="GO:0004190">
    <property type="term" value="F:aspartic-type endopeptidase activity"/>
    <property type="evidence" value="ECO:0007669"/>
    <property type="project" value="InterPro"/>
</dbReference>
<evidence type="ECO:0008006" key="12">
    <source>
        <dbReference type="Google" id="ProtNLM"/>
    </source>
</evidence>
<evidence type="ECO:0000256" key="4">
    <source>
        <dbReference type="ARBA" id="ARBA00022692"/>
    </source>
</evidence>
<feature type="domain" description="Prepilin type IV endopeptidase peptidase" evidence="8">
    <location>
        <begin position="103"/>
        <end position="208"/>
    </location>
</feature>
<keyword evidence="3" id="KW-1003">Cell membrane</keyword>
<dbReference type="GO" id="GO:0005886">
    <property type="term" value="C:plasma membrane"/>
    <property type="evidence" value="ECO:0007669"/>
    <property type="project" value="UniProtKB-SubCell"/>
</dbReference>
<feature type="non-terminal residue" evidence="10">
    <location>
        <position position="233"/>
    </location>
</feature>
<evidence type="ECO:0000256" key="5">
    <source>
        <dbReference type="ARBA" id="ARBA00022989"/>
    </source>
</evidence>
<evidence type="ECO:0000313" key="10">
    <source>
        <dbReference type="EMBL" id="PJA47559.1"/>
    </source>
</evidence>
<comment type="subcellular location">
    <subcellularLocation>
        <location evidence="1">Cell membrane</location>
        <topology evidence="1">Multi-pass membrane protein</topology>
    </subcellularLocation>
</comment>
<evidence type="ECO:0000313" key="11">
    <source>
        <dbReference type="Proteomes" id="UP000229749"/>
    </source>
</evidence>
<feature type="transmembrane region" description="Helical" evidence="7">
    <location>
        <begin position="126"/>
        <end position="142"/>
    </location>
</feature>
<evidence type="ECO:0000259" key="8">
    <source>
        <dbReference type="Pfam" id="PF01478"/>
    </source>
</evidence>
<evidence type="ECO:0000256" key="2">
    <source>
        <dbReference type="ARBA" id="ARBA00005801"/>
    </source>
</evidence>
<reference evidence="11" key="1">
    <citation type="submission" date="2017-09" db="EMBL/GenBank/DDBJ databases">
        <title>Depth-based differentiation of microbial function through sediment-hosted aquifers and enrichment of novel symbionts in the deep terrestrial subsurface.</title>
        <authorList>
            <person name="Probst A.J."/>
            <person name="Ladd B."/>
            <person name="Jarett J.K."/>
            <person name="Geller-Mcgrath D.E."/>
            <person name="Sieber C.M.K."/>
            <person name="Emerson J.B."/>
            <person name="Anantharaman K."/>
            <person name="Thomas B.C."/>
            <person name="Malmstrom R."/>
            <person name="Stieglmeier M."/>
            <person name="Klingl A."/>
            <person name="Woyke T."/>
            <person name="Ryan C.M."/>
            <person name="Banfield J.F."/>
        </authorList>
    </citation>
    <scope>NUCLEOTIDE SEQUENCE [LARGE SCALE GENOMIC DNA]</scope>
</reference>
<dbReference type="Pfam" id="PF01478">
    <property type="entry name" value="Peptidase_A24"/>
    <property type="match status" value="1"/>
</dbReference>
<evidence type="ECO:0000256" key="6">
    <source>
        <dbReference type="ARBA" id="ARBA00023136"/>
    </source>
</evidence>
<evidence type="ECO:0000256" key="3">
    <source>
        <dbReference type="ARBA" id="ARBA00022475"/>
    </source>
</evidence>
<dbReference type="Gene3D" id="1.20.120.1220">
    <property type="match status" value="1"/>
</dbReference>
<dbReference type="Proteomes" id="UP000229749">
    <property type="component" value="Unassembled WGS sequence"/>
</dbReference>
<keyword evidence="5 7" id="KW-1133">Transmembrane helix</keyword>
<gene>
    <name evidence="10" type="ORF">CO172_00780</name>
</gene>
<accession>A0A2M7XI24</accession>
<comment type="similarity">
    <text evidence="2">Belongs to the peptidase A24 family.</text>
</comment>
<proteinExistence type="inferred from homology"/>
<dbReference type="InterPro" id="IPR000045">
    <property type="entry name" value="Prepilin_IV_endopep_pep"/>
</dbReference>
<name>A0A2M7XI24_9BACT</name>
<dbReference type="PANTHER" id="PTHR30487">
    <property type="entry name" value="TYPE 4 PREPILIN-LIKE PROTEINS LEADER PEPTIDE-PROCESSING ENZYME"/>
    <property type="match status" value="1"/>
</dbReference>
<feature type="transmembrane region" description="Helical" evidence="7">
    <location>
        <begin position="149"/>
        <end position="169"/>
    </location>
</feature>
<sequence length="233" mass="27162">MTNLIEIFIFIFGASVGSFIYTSVLRTKAGVSLWNRSKCRHCQKSIYFYDLIPLISFFVLKRKCRFCKKRISFVYPIIEFISGLLFLFIFLHHGFSILLIRDLFFLSILFFIFLFDLYFYEIPDRFIFPAIIISFLLNNFFFGYSFEDLLVASISVSSFFAFLFFISQGKWIGGGDIRMGVLMGVMLGFYHSLFALSFAYILGMIVAITLILLRKKTWKSELPFGSFLSISIF</sequence>
<evidence type="ECO:0000256" key="7">
    <source>
        <dbReference type="SAM" id="Phobius"/>
    </source>
</evidence>
<feature type="transmembrane region" description="Helical" evidence="7">
    <location>
        <begin position="103"/>
        <end position="120"/>
    </location>
</feature>
<comment type="caution">
    <text evidence="10">The sequence shown here is derived from an EMBL/GenBank/DDBJ whole genome shotgun (WGS) entry which is preliminary data.</text>
</comment>
<keyword evidence="6 7" id="KW-0472">Membrane</keyword>
<protein>
    <recommendedName>
        <fullName evidence="12">Prepilin peptidase</fullName>
    </recommendedName>
</protein>
<dbReference type="InterPro" id="IPR010627">
    <property type="entry name" value="Prepilin_pept_A24_N"/>
</dbReference>
<evidence type="ECO:0000256" key="1">
    <source>
        <dbReference type="ARBA" id="ARBA00004651"/>
    </source>
</evidence>
<dbReference type="GO" id="GO:0006465">
    <property type="term" value="P:signal peptide processing"/>
    <property type="evidence" value="ECO:0007669"/>
    <property type="project" value="TreeGrafter"/>
</dbReference>
<feature type="domain" description="Prepilin peptidase A24 N-terminal" evidence="9">
    <location>
        <begin position="11"/>
        <end position="92"/>
    </location>
</feature>
<feature type="transmembrane region" description="Helical" evidence="7">
    <location>
        <begin position="6"/>
        <end position="25"/>
    </location>
</feature>
<feature type="transmembrane region" description="Helical" evidence="7">
    <location>
        <begin position="73"/>
        <end position="91"/>
    </location>
</feature>
<keyword evidence="4 7" id="KW-0812">Transmembrane</keyword>
<dbReference type="Pfam" id="PF06750">
    <property type="entry name" value="A24_N_bact"/>
    <property type="match status" value="1"/>
</dbReference>
<dbReference type="AlphaFoldDB" id="A0A2M7XI24"/>
<dbReference type="InterPro" id="IPR050882">
    <property type="entry name" value="Prepilin_peptidase/N-MTase"/>
</dbReference>
<organism evidence="10 11">
    <name type="scientific">Candidatus Uhrbacteria bacterium CG_4_9_14_3_um_filter_36_7</name>
    <dbReference type="NCBI Taxonomy" id="1975033"/>
    <lineage>
        <taxon>Bacteria</taxon>
        <taxon>Candidatus Uhriibacteriota</taxon>
    </lineage>
</organism>
<dbReference type="PANTHER" id="PTHR30487:SF0">
    <property type="entry name" value="PREPILIN LEADER PEPTIDASE_N-METHYLTRANSFERASE-RELATED"/>
    <property type="match status" value="1"/>
</dbReference>
<evidence type="ECO:0000259" key="9">
    <source>
        <dbReference type="Pfam" id="PF06750"/>
    </source>
</evidence>